<feature type="region of interest" description="Disordered" evidence="1">
    <location>
        <begin position="94"/>
        <end position="128"/>
    </location>
</feature>
<sequence>MYGYAQTRGVGLMEAPPSDATYRHAGHAAKQYIILTTPQVMANRIAGYIYYIQATAPRKKFPEQASSGCVLDWRPGPMGTKQLKEMWSLTRRREPSASDSCLHGHTKPQGWRTTQRHSDLMQNSSRTTSQPCLPLLKARLQTQLLITDLDKERDTQYRDAVTKWKRNLGNKPKPKRRERSAFSGYYNVMLASTTPSLVRWLARNKKYNSLRADDIRTWLDNLATSPLYKDFNKIIKGDKKWAELIRHLYAIYWNTRSLVDVNTIYRQRNKQLVNDNVSLRLQANGKVSLTVLGDGDVEMDDGGNVPEDKNDYVFDALCNI</sequence>
<dbReference type="AlphaFoldDB" id="A0A6G1KNS3"/>
<organism evidence="2 3">
    <name type="scientific">Pleomassaria siparia CBS 279.74</name>
    <dbReference type="NCBI Taxonomy" id="1314801"/>
    <lineage>
        <taxon>Eukaryota</taxon>
        <taxon>Fungi</taxon>
        <taxon>Dikarya</taxon>
        <taxon>Ascomycota</taxon>
        <taxon>Pezizomycotina</taxon>
        <taxon>Dothideomycetes</taxon>
        <taxon>Pleosporomycetidae</taxon>
        <taxon>Pleosporales</taxon>
        <taxon>Pleomassariaceae</taxon>
        <taxon>Pleomassaria</taxon>
    </lineage>
</organism>
<reference evidence="2" key="1">
    <citation type="journal article" date="2020" name="Stud. Mycol.">
        <title>101 Dothideomycetes genomes: a test case for predicting lifestyles and emergence of pathogens.</title>
        <authorList>
            <person name="Haridas S."/>
            <person name="Albert R."/>
            <person name="Binder M."/>
            <person name="Bloem J."/>
            <person name="Labutti K."/>
            <person name="Salamov A."/>
            <person name="Andreopoulos B."/>
            <person name="Baker S."/>
            <person name="Barry K."/>
            <person name="Bills G."/>
            <person name="Bluhm B."/>
            <person name="Cannon C."/>
            <person name="Castanera R."/>
            <person name="Culley D."/>
            <person name="Daum C."/>
            <person name="Ezra D."/>
            <person name="Gonzalez J."/>
            <person name="Henrissat B."/>
            <person name="Kuo A."/>
            <person name="Liang C."/>
            <person name="Lipzen A."/>
            <person name="Lutzoni F."/>
            <person name="Magnuson J."/>
            <person name="Mondo S."/>
            <person name="Nolan M."/>
            <person name="Ohm R."/>
            <person name="Pangilinan J."/>
            <person name="Park H.-J."/>
            <person name="Ramirez L."/>
            <person name="Alfaro M."/>
            <person name="Sun H."/>
            <person name="Tritt A."/>
            <person name="Yoshinaga Y."/>
            <person name="Zwiers L.-H."/>
            <person name="Turgeon B."/>
            <person name="Goodwin S."/>
            <person name="Spatafora J."/>
            <person name="Crous P."/>
            <person name="Grigoriev I."/>
        </authorList>
    </citation>
    <scope>NUCLEOTIDE SEQUENCE</scope>
    <source>
        <strain evidence="2">CBS 279.74</strain>
    </source>
</reference>
<protein>
    <submittedName>
        <fullName evidence="2">Uncharacterized protein</fullName>
    </submittedName>
</protein>
<evidence type="ECO:0000313" key="2">
    <source>
        <dbReference type="EMBL" id="KAF2714488.1"/>
    </source>
</evidence>
<gene>
    <name evidence="2" type="ORF">K504DRAFT_445481</name>
</gene>
<proteinExistence type="predicted"/>
<keyword evidence="3" id="KW-1185">Reference proteome</keyword>
<dbReference type="EMBL" id="MU005764">
    <property type="protein sequence ID" value="KAF2714488.1"/>
    <property type="molecule type" value="Genomic_DNA"/>
</dbReference>
<evidence type="ECO:0000256" key="1">
    <source>
        <dbReference type="SAM" id="MobiDB-lite"/>
    </source>
</evidence>
<dbReference type="Proteomes" id="UP000799428">
    <property type="component" value="Unassembled WGS sequence"/>
</dbReference>
<name>A0A6G1KNS3_9PLEO</name>
<dbReference type="OrthoDB" id="10668827at2759"/>
<accession>A0A6G1KNS3</accession>
<evidence type="ECO:0000313" key="3">
    <source>
        <dbReference type="Proteomes" id="UP000799428"/>
    </source>
</evidence>